<proteinExistence type="predicted"/>
<dbReference type="Pfam" id="PF12796">
    <property type="entry name" value="Ank_2"/>
    <property type="match status" value="2"/>
</dbReference>
<dbReference type="STRING" id="1810919.A0A3D8QVX3"/>
<protein>
    <submittedName>
        <fullName evidence="3">Uncharacterized protein</fullName>
    </submittedName>
</protein>
<dbReference type="Proteomes" id="UP000256690">
    <property type="component" value="Unassembled WGS sequence"/>
</dbReference>
<gene>
    <name evidence="3" type="ORF">DSM5745_09403</name>
</gene>
<evidence type="ECO:0000256" key="2">
    <source>
        <dbReference type="ARBA" id="ARBA00023043"/>
    </source>
</evidence>
<evidence type="ECO:0000313" key="3">
    <source>
        <dbReference type="EMBL" id="RDW65664.1"/>
    </source>
</evidence>
<dbReference type="EMBL" id="PVWQ01000013">
    <property type="protein sequence ID" value="RDW65664.1"/>
    <property type="molecule type" value="Genomic_DNA"/>
</dbReference>
<dbReference type="Gene3D" id="1.25.40.20">
    <property type="entry name" value="Ankyrin repeat-containing domain"/>
    <property type="match status" value="2"/>
</dbReference>
<dbReference type="OrthoDB" id="341259at2759"/>
<comment type="caution">
    <text evidence="3">The sequence shown here is derived from an EMBL/GenBank/DDBJ whole genome shotgun (WGS) entry which is preliminary data.</text>
</comment>
<dbReference type="InterPro" id="IPR036770">
    <property type="entry name" value="Ankyrin_rpt-contain_sf"/>
</dbReference>
<accession>A0A3D8QVX3</accession>
<dbReference type="SUPFAM" id="SSF48403">
    <property type="entry name" value="Ankyrin repeat"/>
    <property type="match status" value="1"/>
</dbReference>
<keyword evidence="2" id="KW-0040">ANK repeat</keyword>
<reference evidence="3 4" key="1">
    <citation type="journal article" date="2018" name="IMA Fungus">
        <title>IMA Genome-F 9: Draft genome sequence of Annulohypoxylon stygium, Aspergillus mulundensis, Berkeleyomyces basicola (syn. Thielaviopsis basicola), Ceratocystis smalleyi, two Cercospora beticola strains, Coleophoma cylindrospora, Fusarium fracticaudum, Phialophora cf. hyalina, and Morchella septimelata.</title>
        <authorList>
            <person name="Wingfield B.D."/>
            <person name="Bills G.F."/>
            <person name="Dong Y."/>
            <person name="Huang W."/>
            <person name="Nel W.J."/>
            <person name="Swalarsk-Parry B.S."/>
            <person name="Vaghefi N."/>
            <person name="Wilken P.M."/>
            <person name="An Z."/>
            <person name="de Beer Z.W."/>
            <person name="De Vos L."/>
            <person name="Chen L."/>
            <person name="Duong T.A."/>
            <person name="Gao Y."/>
            <person name="Hammerbacher A."/>
            <person name="Kikkert J.R."/>
            <person name="Li Y."/>
            <person name="Li H."/>
            <person name="Li K."/>
            <person name="Li Q."/>
            <person name="Liu X."/>
            <person name="Ma X."/>
            <person name="Naidoo K."/>
            <person name="Pethybridge S.J."/>
            <person name="Sun J."/>
            <person name="Steenkamp E.T."/>
            <person name="van der Nest M.A."/>
            <person name="van Wyk S."/>
            <person name="Wingfield M.J."/>
            <person name="Xiong C."/>
            <person name="Yue Q."/>
            <person name="Zhang X."/>
        </authorList>
    </citation>
    <scope>NUCLEOTIDE SEQUENCE [LARGE SCALE GENOMIC DNA]</scope>
    <source>
        <strain evidence="3 4">DSM 5745</strain>
    </source>
</reference>
<dbReference type="RefSeq" id="XP_026599767.1">
    <property type="nucleotide sequence ID" value="XM_026751419.1"/>
</dbReference>
<keyword evidence="4" id="KW-1185">Reference proteome</keyword>
<keyword evidence="1" id="KW-0677">Repeat</keyword>
<sequence>MRELELLTPELFLDITDHLSSSDLNNLARTCRLAYNKVDCWLYFRFAKEMYTWVANTGNEATLHKALSHNAPFTDDQLLFGMLSKVNERHRPHGIRIATLLISAQTSGTNIGIDIEWTSWYGHTLLQNAVHENIPSLVKMLLDAGANTGPFTPSLEDIQPFGYDDSLLRYAASKGSAEVLQLLLDSKRAGNIDQGALTAHLTPLAKAIESGSVDCAERLLNAGADPNILLFNNESPLCLAARTPSLLGRPQIRSTMINLLLHRNASATNPASNPPLRCAVLAGHTEAVTTLLSAPQTDVNYTTMPETSTALTDAIKANQTPIALLLLEKCPALNVNKGQPLALAIRRLQVPVARAIRRTRRLSHASYMRGLAQAIALRKLATNSMIWTMTCEMVSRRGSWMEAKAELETLYRLATAARNPSALVYLGKWVGNRRMCLYMQGAFQRGDYPRD</sequence>
<name>A0A3D8QVX3_9EURO</name>
<dbReference type="PANTHER" id="PTHR24198">
    <property type="entry name" value="ANKYRIN REPEAT AND PROTEIN KINASE DOMAIN-CONTAINING PROTEIN"/>
    <property type="match status" value="1"/>
</dbReference>
<evidence type="ECO:0000256" key="1">
    <source>
        <dbReference type="ARBA" id="ARBA00022737"/>
    </source>
</evidence>
<dbReference type="AlphaFoldDB" id="A0A3D8QVX3"/>
<evidence type="ECO:0000313" key="4">
    <source>
        <dbReference type="Proteomes" id="UP000256690"/>
    </source>
</evidence>
<dbReference type="GeneID" id="38119773"/>
<dbReference type="InterPro" id="IPR002110">
    <property type="entry name" value="Ankyrin_rpt"/>
</dbReference>
<dbReference type="PANTHER" id="PTHR24198:SF165">
    <property type="entry name" value="ANKYRIN REPEAT-CONTAINING PROTEIN-RELATED"/>
    <property type="match status" value="1"/>
</dbReference>
<dbReference type="SMART" id="SM00248">
    <property type="entry name" value="ANK"/>
    <property type="match status" value="6"/>
</dbReference>
<organism evidence="3 4">
    <name type="scientific">Aspergillus mulundensis</name>
    <dbReference type="NCBI Taxonomy" id="1810919"/>
    <lineage>
        <taxon>Eukaryota</taxon>
        <taxon>Fungi</taxon>
        <taxon>Dikarya</taxon>
        <taxon>Ascomycota</taxon>
        <taxon>Pezizomycotina</taxon>
        <taxon>Eurotiomycetes</taxon>
        <taxon>Eurotiomycetidae</taxon>
        <taxon>Eurotiales</taxon>
        <taxon>Aspergillaceae</taxon>
        <taxon>Aspergillus</taxon>
        <taxon>Aspergillus subgen. Nidulantes</taxon>
    </lineage>
</organism>